<gene>
    <name evidence="1" type="ORF">C3928_02695</name>
</gene>
<proteinExistence type="predicted"/>
<dbReference type="Proteomes" id="UP000239239">
    <property type="component" value="Unassembled WGS sequence"/>
</dbReference>
<comment type="caution">
    <text evidence="1">The sequence shown here is derived from an EMBL/GenBank/DDBJ whole genome shotgun (WGS) entry which is preliminary data.</text>
</comment>
<protein>
    <submittedName>
        <fullName evidence="1">Uncharacterized protein</fullName>
    </submittedName>
</protein>
<name>A0A2S6F5P1_LEGPN</name>
<sequence length="196" mass="22404">MLFNLTGQVNFNNPSCLCKFQKMGYIDELLAELSARLPELEWKINGLSSSISIHNLPKGIFSSVIEFNGPACIKEIKDDIHALQKHKDESIACFLAERIQKKINVLVILCQMDKKNNKPETKVSFDLTTLSTRQQWIETMEKNICVLEEQHQAMRKTLEQMKSYSNPATILHLQTELGNVEKRLTLAKETLNRAIS</sequence>
<accession>A0A2S6F5P1</accession>
<dbReference type="EMBL" id="PQWY01000004">
    <property type="protein sequence ID" value="PPK32756.1"/>
    <property type="molecule type" value="Genomic_DNA"/>
</dbReference>
<evidence type="ECO:0000313" key="2">
    <source>
        <dbReference type="Proteomes" id="UP000239239"/>
    </source>
</evidence>
<reference evidence="1 2" key="1">
    <citation type="submission" date="2018-02" db="EMBL/GenBank/DDBJ databases">
        <title>Draft genome sequences of four Legionella pneumophila clinical strains isolated in Ontario.</title>
        <authorList>
            <person name="Fortuna A."/>
            <person name="Ramnarine R."/>
            <person name="Li A."/>
            <person name="Frantz C."/>
            <person name="Mallo G."/>
        </authorList>
    </citation>
    <scope>NUCLEOTIDE SEQUENCE [LARGE SCALE GENOMIC DNA]</scope>
    <source>
        <strain evidence="1 2">LG61</strain>
    </source>
</reference>
<organism evidence="1 2">
    <name type="scientific">Legionella pneumophila</name>
    <dbReference type="NCBI Taxonomy" id="446"/>
    <lineage>
        <taxon>Bacteria</taxon>
        <taxon>Pseudomonadati</taxon>
        <taxon>Pseudomonadota</taxon>
        <taxon>Gammaproteobacteria</taxon>
        <taxon>Legionellales</taxon>
        <taxon>Legionellaceae</taxon>
        <taxon>Legionella</taxon>
    </lineage>
</organism>
<dbReference type="AlphaFoldDB" id="A0A2S6F5P1"/>
<evidence type="ECO:0000313" key="1">
    <source>
        <dbReference type="EMBL" id="PPK32756.1"/>
    </source>
</evidence>
<dbReference type="RefSeq" id="WP_080272361.1">
    <property type="nucleotide sequence ID" value="NZ_CP017601.1"/>
</dbReference>
<dbReference type="OrthoDB" id="5649075at2"/>